<reference evidence="6 7" key="1">
    <citation type="submission" date="2014-02" db="EMBL/GenBank/DDBJ databases">
        <title>Draft genome sequence of Lysinibacillus sinduriensis JCM 15800.</title>
        <authorList>
            <person name="Zhang F."/>
            <person name="Wang G."/>
            <person name="Zhang L."/>
        </authorList>
    </citation>
    <scope>NUCLEOTIDE SEQUENCE [LARGE SCALE GENOMIC DNA]</scope>
    <source>
        <strain evidence="6 7">JCM 15800</strain>
    </source>
</reference>
<organism evidence="6 7">
    <name type="scientific">Ureibacillus sinduriensis BLB-1 = JCM 15800</name>
    <dbReference type="NCBI Taxonomy" id="1384057"/>
    <lineage>
        <taxon>Bacteria</taxon>
        <taxon>Bacillati</taxon>
        <taxon>Bacillota</taxon>
        <taxon>Bacilli</taxon>
        <taxon>Bacillales</taxon>
        <taxon>Caryophanaceae</taxon>
        <taxon>Ureibacillus</taxon>
    </lineage>
</organism>
<feature type="active site" evidence="4">
    <location>
        <position position="68"/>
    </location>
</feature>
<keyword evidence="2 4" id="KW-0479">Metal-binding</keyword>
<evidence type="ECO:0000256" key="4">
    <source>
        <dbReference type="HAMAP-Rule" id="MF_00745"/>
    </source>
</evidence>
<dbReference type="Proteomes" id="UP000030408">
    <property type="component" value="Unassembled WGS sequence"/>
</dbReference>
<feature type="binding site" evidence="4">
    <location>
        <position position="71"/>
    </location>
    <ligand>
        <name>Zn(2+)</name>
        <dbReference type="ChEBI" id="CHEBI:29105"/>
    </ligand>
</feature>
<dbReference type="GO" id="GO:0008270">
    <property type="term" value="F:zinc ion binding"/>
    <property type="evidence" value="ECO:0007669"/>
    <property type="project" value="UniProtKB-UniRule"/>
</dbReference>
<comment type="cofactor">
    <cofactor evidence="4">
        <name>Zn(2+)</name>
        <dbReference type="ChEBI" id="CHEBI:29105"/>
    </cofactor>
    <text evidence="4">Binds 1 zinc ion.</text>
</comment>
<keyword evidence="7" id="KW-1185">Reference proteome</keyword>
<evidence type="ECO:0000256" key="2">
    <source>
        <dbReference type="ARBA" id="ARBA00022723"/>
    </source>
</evidence>
<sequence length="153" mass="18392">MTDQELQSLVEELSLHYFEQPFLHKAYFNNRLRTTGGRYLLRSHNIEFNKKSYDIFGLEELRGIILHELCHYHLHIRGMGYKHRDADFRTLLKKVGAPRFCSTIVENKKRTNTKTYIYECVDCKQKYPRKKRMDLNKYRCGNCRGRLIEQIAE</sequence>
<comment type="similarity">
    <text evidence="4">Belongs to the SprT family.</text>
</comment>
<dbReference type="InterPro" id="IPR035240">
    <property type="entry name" value="SprT_Zn_ribbon"/>
</dbReference>
<dbReference type="SMART" id="SM00731">
    <property type="entry name" value="SprT"/>
    <property type="match status" value="1"/>
</dbReference>
<dbReference type="Pfam" id="PF17283">
    <property type="entry name" value="Zn_ribbon_SprT"/>
    <property type="match status" value="1"/>
</dbReference>
<comment type="caution">
    <text evidence="6">The sequence shown here is derived from an EMBL/GenBank/DDBJ whole genome shotgun (WGS) entry which is preliminary data.</text>
</comment>
<dbReference type="RefSeq" id="WP_036200433.1">
    <property type="nucleotide sequence ID" value="NZ_AVCY01000006.1"/>
</dbReference>
<dbReference type="Pfam" id="PF10263">
    <property type="entry name" value="SprT-like"/>
    <property type="match status" value="1"/>
</dbReference>
<dbReference type="InterPro" id="IPR006640">
    <property type="entry name" value="SprT-like_domain"/>
</dbReference>
<dbReference type="STRING" id="1384057.CD33_10150"/>
<dbReference type="GO" id="GO:0005737">
    <property type="term" value="C:cytoplasm"/>
    <property type="evidence" value="ECO:0007669"/>
    <property type="project" value="UniProtKB-SubCell"/>
</dbReference>
<name>A0A0A3HWA6_9BACL</name>
<dbReference type="GO" id="GO:0006950">
    <property type="term" value="P:response to stress"/>
    <property type="evidence" value="ECO:0007669"/>
    <property type="project" value="UniProtKB-ARBA"/>
</dbReference>
<feature type="domain" description="SprT-like" evidence="5">
    <location>
        <begin position="4"/>
        <end position="150"/>
    </location>
</feature>
<keyword evidence="3 4" id="KW-0862">Zinc</keyword>
<proteinExistence type="inferred from homology"/>
<feature type="binding site" evidence="4">
    <location>
        <position position="67"/>
    </location>
    <ligand>
        <name>Zn(2+)</name>
        <dbReference type="ChEBI" id="CHEBI:29105"/>
    </ligand>
</feature>
<comment type="subcellular location">
    <subcellularLocation>
        <location evidence="4">Cytoplasm</location>
    </subcellularLocation>
</comment>
<dbReference type="HAMAP" id="MF_00745">
    <property type="entry name" value="SprT_like"/>
    <property type="match status" value="1"/>
</dbReference>
<accession>A0A0A3HWA6</accession>
<gene>
    <name evidence="6" type="ORF">CD33_10150</name>
</gene>
<protein>
    <recommendedName>
        <fullName evidence="4">Protein SprT-like</fullName>
    </recommendedName>
</protein>
<dbReference type="OrthoDB" id="9799909at2"/>
<dbReference type="eggNOG" id="COG3091">
    <property type="taxonomic scope" value="Bacteria"/>
</dbReference>
<dbReference type="InterPro" id="IPR023524">
    <property type="entry name" value="Uncharacterised_SprT-like"/>
</dbReference>
<keyword evidence="1 4" id="KW-0963">Cytoplasm</keyword>
<evidence type="ECO:0000256" key="1">
    <source>
        <dbReference type="ARBA" id="ARBA00022490"/>
    </source>
</evidence>
<dbReference type="EMBL" id="JPVO01000050">
    <property type="protein sequence ID" value="KGR75495.1"/>
    <property type="molecule type" value="Genomic_DNA"/>
</dbReference>
<evidence type="ECO:0000313" key="7">
    <source>
        <dbReference type="Proteomes" id="UP000030408"/>
    </source>
</evidence>
<evidence type="ECO:0000313" key="6">
    <source>
        <dbReference type="EMBL" id="KGR75495.1"/>
    </source>
</evidence>
<dbReference type="AlphaFoldDB" id="A0A0A3HWA6"/>
<evidence type="ECO:0000259" key="5">
    <source>
        <dbReference type="SMART" id="SM00731"/>
    </source>
</evidence>
<dbReference type="NCBIfam" id="NF003339">
    <property type="entry name" value="PRK04351.1"/>
    <property type="match status" value="1"/>
</dbReference>
<evidence type="ECO:0000256" key="3">
    <source>
        <dbReference type="ARBA" id="ARBA00022833"/>
    </source>
</evidence>